<dbReference type="Proteomes" id="UP001492380">
    <property type="component" value="Unassembled WGS sequence"/>
</dbReference>
<name>A0ABR1YFQ6_9PEZI</name>
<evidence type="ECO:0000313" key="2">
    <source>
        <dbReference type="Proteomes" id="UP001492380"/>
    </source>
</evidence>
<organism evidence="1 2">
    <name type="scientific">Phyllosticta capitalensis</name>
    <dbReference type="NCBI Taxonomy" id="121624"/>
    <lineage>
        <taxon>Eukaryota</taxon>
        <taxon>Fungi</taxon>
        <taxon>Dikarya</taxon>
        <taxon>Ascomycota</taxon>
        <taxon>Pezizomycotina</taxon>
        <taxon>Dothideomycetes</taxon>
        <taxon>Dothideomycetes incertae sedis</taxon>
        <taxon>Botryosphaeriales</taxon>
        <taxon>Phyllostictaceae</taxon>
        <taxon>Phyllosticta</taxon>
    </lineage>
</organism>
<accession>A0ABR1YFQ6</accession>
<dbReference type="EMBL" id="JBBWRZ010000009">
    <property type="protein sequence ID" value="KAK8228856.1"/>
    <property type="molecule type" value="Genomic_DNA"/>
</dbReference>
<comment type="caution">
    <text evidence="1">The sequence shown here is derived from an EMBL/GenBank/DDBJ whole genome shotgun (WGS) entry which is preliminary data.</text>
</comment>
<gene>
    <name evidence="1" type="ORF">HDK90DRAFT_338535</name>
</gene>
<proteinExistence type="predicted"/>
<keyword evidence="2" id="KW-1185">Reference proteome</keyword>
<evidence type="ECO:0000313" key="1">
    <source>
        <dbReference type="EMBL" id="KAK8228856.1"/>
    </source>
</evidence>
<protein>
    <recommendedName>
        <fullName evidence="3">Secreted protein</fullName>
    </recommendedName>
</protein>
<sequence length="180" mass="19523">MLSAIGRRGGWPSWASVLVHSICTGESDPCDRTGTSIGLAACAATLSLLSPISSAANCRLRLVVTICRRRPCHGPKALFPRVKSQSGEASLGVSRRGPRARSFLVSFLPAPNSHRHRPSLLSLYCTVQILGHTRAPRLKRSRAHYCRLKSSAVSKSAPDRPLACMTSPRLSFVSTNQRSY</sequence>
<evidence type="ECO:0008006" key="3">
    <source>
        <dbReference type="Google" id="ProtNLM"/>
    </source>
</evidence>
<reference evidence="1 2" key="1">
    <citation type="submission" date="2024-04" db="EMBL/GenBank/DDBJ databases">
        <title>Phyllosticta paracitricarpa is synonymous to the EU quarantine fungus P. citricarpa based on phylogenomic analyses.</title>
        <authorList>
            <consortium name="Lawrence Berkeley National Laboratory"/>
            <person name="Van Ingen-Buijs V.A."/>
            <person name="Van Westerhoven A.C."/>
            <person name="Haridas S."/>
            <person name="Skiadas P."/>
            <person name="Martin F."/>
            <person name="Groenewald J.Z."/>
            <person name="Crous P.W."/>
            <person name="Seidl M.F."/>
        </authorList>
    </citation>
    <scope>NUCLEOTIDE SEQUENCE [LARGE SCALE GENOMIC DNA]</scope>
    <source>
        <strain evidence="1 2">CBS 123374</strain>
    </source>
</reference>